<feature type="domain" description="COBRA C-terminal" evidence="10">
    <location>
        <begin position="427"/>
        <end position="641"/>
    </location>
</feature>
<evidence type="ECO:0000256" key="7">
    <source>
        <dbReference type="ARBA" id="ARBA00023180"/>
    </source>
</evidence>
<dbReference type="GO" id="GO:0010215">
    <property type="term" value="P:cellulose microfibril organization"/>
    <property type="evidence" value="ECO:0007669"/>
    <property type="project" value="InterPro"/>
</dbReference>
<evidence type="ECO:0000256" key="2">
    <source>
        <dbReference type="ARBA" id="ARBA00005507"/>
    </source>
</evidence>
<dbReference type="PANTHER" id="PTHR31052:SF3">
    <property type="entry name" value="COBRA-LIKE PROTEIN 7"/>
    <property type="match status" value="1"/>
</dbReference>
<evidence type="ECO:0000256" key="3">
    <source>
        <dbReference type="ARBA" id="ARBA00022475"/>
    </source>
</evidence>
<evidence type="ECO:0000256" key="1">
    <source>
        <dbReference type="ARBA" id="ARBA00004609"/>
    </source>
</evidence>
<dbReference type="Proteomes" id="UP000836841">
    <property type="component" value="Chromosome 7"/>
</dbReference>
<protein>
    <recommendedName>
        <fullName evidence="10">COBRA C-terminal domain-containing protein</fullName>
    </recommendedName>
</protein>
<dbReference type="EMBL" id="OU466863">
    <property type="protein sequence ID" value="CAH2078918.1"/>
    <property type="molecule type" value="Genomic_DNA"/>
</dbReference>
<feature type="chain" id="PRO_5043527069" description="COBRA C-terminal domain-containing protein" evidence="9">
    <location>
        <begin position="37"/>
        <end position="668"/>
    </location>
</feature>
<evidence type="ECO:0000256" key="9">
    <source>
        <dbReference type="SAM" id="SignalP"/>
    </source>
</evidence>
<sequence length="668" mass="73058">RKLDFKVQTMNLGLNFIPRLLLLLSLLVASISLTASQPKGDIKPAPPSDSDLCNGVFVSYTHTKGSKIPPNDSTNQPYRFESVVAVLNHGRDELKAWRVFVKFAHREILVSASNAVLSDGSSLPVGVGNGTEFAGYPSSDLKSAIQTAGDVTQMQALVELVGTQFGVAPPNVPLPTNITLVTDGWKCPKATQKGKNVLQVCCMPDPDYNITDVIDKEFLPRQSGDLTIMYDVTRSYADNYIAQVTMENNNPLGRLDNWKLSFDWMRDEFIDSMKGAYPSLVDSSDCIDGPQAKYYQGLDFSNVLSCARRPTIIDLPPTKYNDSAYGFKPFCCRNGTILPRSMDPSKSISAFEMKVNKMPPDLNISALTPPQNWRINGTINPDYKCGPPVRVSPSQFVDPSGLPSNRTAFASWQVVCNITQPKDVSPRCCVSYSAYFNDSVVPCKTCACGCASNSAARTCSATSPALLIPPQALLVPFENRTILTVQWSAIKHQPVPNPMPCGDNCGVSINWHLATDYRGGWTARITIFNWGETNLADWFTAIQLKNAAPGFEKAYSFNGTTLGINGENNTIFMEGLPGLNYLVAERDGVDPLKNPRVPGKQQSVISFTKKLTPGINVRGGDGFPSKVFFNGEECSLPSILPSSNSHQWRHVSALLMALPVLALLFLRV</sequence>
<dbReference type="GO" id="GO:0005886">
    <property type="term" value="C:plasma membrane"/>
    <property type="evidence" value="ECO:0007669"/>
    <property type="project" value="UniProtKB-SubCell"/>
</dbReference>
<dbReference type="Pfam" id="PF04833">
    <property type="entry name" value="COBRA"/>
    <property type="match status" value="1"/>
</dbReference>
<keyword evidence="6" id="KW-0472">Membrane</keyword>
<evidence type="ECO:0000259" key="10">
    <source>
        <dbReference type="Pfam" id="PF25079"/>
    </source>
</evidence>
<keyword evidence="3" id="KW-1003">Cell membrane</keyword>
<evidence type="ECO:0000313" key="12">
    <source>
        <dbReference type="Proteomes" id="UP000836841"/>
    </source>
</evidence>
<comment type="subcellular location">
    <subcellularLocation>
        <location evidence="1">Cell membrane</location>
        <topology evidence="1">Lipid-anchor</topology>
        <topology evidence="1">GPI-anchor</topology>
    </subcellularLocation>
</comment>
<keyword evidence="12" id="KW-1185">Reference proteome</keyword>
<keyword evidence="8" id="KW-0449">Lipoprotein</keyword>
<keyword evidence="5 9" id="KW-0732">Signal</keyword>
<keyword evidence="4" id="KW-0336">GPI-anchor</keyword>
<evidence type="ECO:0000256" key="5">
    <source>
        <dbReference type="ARBA" id="ARBA00022729"/>
    </source>
</evidence>
<keyword evidence="7" id="KW-0325">Glycoprotein</keyword>
<name>A0AAU9T8D5_THLAR</name>
<evidence type="ECO:0000256" key="4">
    <source>
        <dbReference type="ARBA" id="ARBA00022622"/>
    </source>
</evidence>
<feature type="signal peptide" evidence="9">
    <location>
        <begin position="1"/>
        <end position="36"/>
    </location>
</feature>
<gene>
    <name evidence="11" type="ORF">TAV2_LOCUS25546</name>
</gene>
<dbReference type="AlphaFoldDB" id="A0AAU9T8D5"/>
<evidence type="ECO:0000313" key="11">
    <source>
        <dbReference type="EMBL" id="CAH2078918.1"/>
    </source>
</evidence>
<dbReference type="InterPro" id="IPR056900">
    <property type="entry name" value="COB_C"/>
</dbReference>
<organism evidence="11 12">
    <name type="scientific">Thlaspi arvense</name>
    <name type="common">Field penny-cress</name>
    <dbReference type="NCBI Taxonomy" id="13288"/>
    <lineage>
        <taxon>Eukaryota</taxon>
        <taxon>Viridiplantae</taxon>
        <taxon>Streptophyta</taxon>
        <taxon>Embryophyta</taxon>
        <taxon>Tracheophyta</taxon>
        <taxon>Spermatophyta</taxon>
        <taxon>Magnoliopsida</taxon>
        <taxon>eudicotyledons</taxon>
        <taxon>Gunneridae</taxon>
        <taxon>Pentapetalae</taxon>
        <taxon>rosids</taxon>
        <taxon>malvids</taxon>
        <taxon>Brassicales</taxon>
        <taxon>Brassicaceae</taxon>
        <taxon>Thlaspideae</taxon>
        <taxon>Thlaspi</taxon>
    </lineage>
</organism>
<feature type="non-terminal residue" evidence="11">
    <location>
        <position position="1"/>
    </location>
</feature>
<evidence type="ECO:0000256" key="8">
    <source>
        <dbReference type="ARBA" id="ARBA00023288"/>
    </source>
</evidence>
<reference evidence="11 12" key="1">
    <citation type="submission" date="2022-03" db="EMBL/GenBank/DDBJ databases">
        <authorList>
            <person name="Nunn A."/>
            <person name="Chopra R."/>
            <person name="Nunn A."/>
            <person name="Contreras Garrido A."/>
        </authorList>
    </citation>
    <scope>NUCLEOTIDE SEQUENCE [LARGE SCALE GENOMIC DNA]</scope>
</reference>
<proteinExistence type="inferred from homology"/>
<accession>A0AAU9T8D5</accession>
<dbReference type="InterPro" id="IPR006918">
    <property type="entry name" value="COBRA_pln"/>
</dbReference>
<evidence type="ECO:0000256" key="6">
    <source>
        <dbReference type="ARBA" id="ARBA00023136"/>
    </source>
</evidence>
<dbReference type="Pfam" id="PF25079">
    <property type="entry name" value="COB_C"/>
    <property type="match status" value="1"/>
</dbReference>
<dbReference type="GO" id="GO:0098552">
    <property type="term" value="C:side of membrane"/>
    <property type="evidence" value="ECO:0007669"/>
    <property type="project" value="UniProtKB-KW"/>
</dbReference>
<comment type="similarity">
    <text evidence="2">Belongs to the COBRA family.</text>
</comment>
<dbReference type="PANTHER" id="PTHR31052">
    <property type="entry name" value="COBRA-LIKE PROTEIN 7"/>
    <property type="match status" value="1"/>
</dbReference>